<dbReference type="Pfam" id="PF04389">
    <property type="entry name" value="Peptidase_M28"/>
    <property type="match status" value="1"/>
</dbReference>
<dbReference type="InterPro" id="IPR007484">
    <property type="entry name" value="Peptidase_M28"/>
</dbReference>
<evidence type="ECO:0000313" key="10">
    <source>
        <dbReference type="Proteomes" id="UP000192393"/>
    </source>
</evidence>
<dbReference type="GO" id="GO:0004177">
    <property type="term" value="F:aminopeptidase activity"/>
    <property type="evidence" value="ECO:0007669"/>
    <property type="project" value="UniProtKB-KW"/>
</dbReference>
<dbReference type="OrthoDB" id="9789219at2"/>
<keyword evidence="2" id="KW-0645">Protease</keyword>
<dbReference type="EMBL" id="FWXS01000001">
    <property type="protein sequence ID" value="SMC32768.1"/>
    <property type="molecule type" value="Genomic_DNA"/>
</dbReference>
<evidence type="ECO:0000313" key="9">
    <source>
        <dbReference type="EMBL" id="SMC32768.1"/>
    </source>
</evidence>
<organism evidence="9 10">
    <name type="scientific">Moheibacter sediminis</name>
    <dbReference type="NCBI Taxonomy" id="1434700"/>
    <lineage>
        <taxon>Bacteria</taxon>
        <taxon>Pseudomonadati</taxon>
        <taxon>Bacteroidota</taxon>
        <taxon>Flavobacteriia</taxon>
        <taxon>Flavobacteriales</taxon>
        <taxon>Weeksellaceae</taxon>
        <taxon>Moheibacter</taxon>
    </lineage>
</organism>
<feature type="chain" id="PRO_5012506575" evidence="7">
    <location>
        <begin position="20"/>
        <end position="485"/>
    </location>
</feature>
<dbReference type="Gene3D" id="3.40.630.10">
    <property type="entry name" value="Zn peptidases"/>
    <property type="match status" value="1"/>
</dbReference>
<evidence type="ECO:0000256" key="4">
    <source>
        <dbReference type="ARBA" id="ARBA00022729"/>
    </source>
</evidence>
<feature type="domain" description="Peptidase M28" evidence="8">
    <location>
        <begin position="182"/>
        <end position="386"/>
    </location>
</feature>
<dbReference type="GO" id="GO:0006508">
    <property type="term" value="P:proteolysis"/>
    <property type="evidence" value="ECO:0007669"/>
    <property type="project" value="UniProtKB-KW"/>
</dbReference>
<evidence type="ECO:0000256" key="3">
    <source>
        <dbReference type="ARBA" id="ARBA00022723"/>
    </source>
</evidence>
<dbReference type="PANTHER" id="PTHR12147:SF56">
    <property type="entry name" value="AMINOPEPTIDASE YDR415C-RELATED"/>
    <property type="match status" value="1"/>
</dbReference>
<dbReference type="NCBIfam" id="TIGR04183">
    <property type="entry name" value="Por_Secre_tail"/>
    <property type="match status" value="1"/>
</dbReference>
<protein>
    <submittedName>
        <fullName evidence="9">Leucyl aminopeptidase</fullName>
    </submittedName>
</protein>
<keyword evidence="4 7" id="KW-0732">Signal</keyword>
<evidence type="ECO:0000256" key="1">
    <source>
        <dbReference type="ARBA" id="ARBA00022438"/>
    </source>
</evidence>
<evidence type="ECO:0000259" key="8">
    <source>
        <dbReference type="Pfam" id="PF04389"/>
    </source>
</evidence>
<gene>
    <name evidence="9" type="ORF">SAMN06296427_101127</name>
</gene>
<accession>A0A1W1YAJ3</accession>
<feature type="signal peptide" evidence="7">
    <location>
        <begin position="1"/>
        <end position="19"/>
    </location>
</feature>
<dbReference type="SUPFAM" id="SSF53187">
    <property type="entry name" value="Zn-dependent exopeptidases"/>
    <property type="match status" value="1"/>
</dbReference>
<reference evidence="9 10" key="1">
    <citation type="submission" date="2017-04" db="EMBL/GenBank/DDBJ databases">
        <authorList>
            <person name="Afonso C.L."/>
            <person name="Miller P.J."/>
            <person name="Scott M.A."/>
            <person name="Spackman E."/>
            <person name="Goraichik I."/>
            <person name="Dimitrov K.M."/>
            <person name="Suarez D.L."/>
            <person name="Swayne D.E."/>
        </authorList>
    </citation>
    <scope>NUCLEOTIDE SEQUENCE [LARGE SCALE GENOMIC DNA]</scope>
    <source>
        <strain evidence="9 10">CGMCC 1.12708</strain>
    </source>
</reference>
<keyword evidence="1 9" id="KW-0031">Aminopeptidase</keyword>
<evidence type="ECO:0000256" key="7">
    <source>
        <dbReference type="SAM" id="SignalP"/>
    </source>
</evidence>
<dbReference type="GO" id="GO:0046872">
    <property type="term" value="F:metal ion binding"/>
    <property type="evidence" value="ECO:0007669"/>
    <property type="project" value="UniProtKB-KW"/>
</dbReference>
<keyword evidence="6" id="KW-0862">Zinc</keyword>
<dbReference type="InterPro" id="IPR045175">
    <property type="entry name" value="M28_fam"/>
</dbReference>
<dbReference type="InterPro" id="IPR026444">
    <property type="entry name" value="Secre_tail"/>
</dbReference>
<dbReference type="GO" id="GO:0008235">
    <property type="term" value="F:metalloexopeptidase activity"/>
    <property type="evidence" value="ECO:0007669"/>
    <property type="project" value="InterPro"/>
</dbReference>
<keyword evidence="3" id="KW-0479">Metal-binding</keyword>
<evidence type="ECO:0000256" key="5">
    <source>
        <dbReference type="ARBA" id="ARBA00022801"/>
    </source>
</evidence>
<sequence>MKKLKHLLLFLLLSGVVFAQDNDWFYATMEAHIAQNLKSEHPEMIEVISESRDLAAVYVNKEVASHLHNCGNRHGSGYIFKKDRASAISSINSLPKINLNVLDFTITEDEFVTQCIGEVNEQNIANTIMQLEEYGTRFHTTSTGVQASIDIKEMWQNLVTQAERSDITVELFNHDFTNQKSVILTIPGTENPEDIVIIGGHLDSGDQSLIIVAPGADDNASGIAVLTETLRILLANNFRPSKTVQIMGYAAEEIGLYGSADIADTYKTANKNVLAVAQFDMTNYNGSSFDIALIDDSNLGYTSDDLNLYLIELMEHYNATGNHVITYGSSECGYGCSDHASWSEQGYLASFPFEADFDDINPFIHTTQDTFANMGSNATHSVKFVKLALEFVIEIAKSGTMATQEFSNANLSIVVKDKNLIYNIKNLNSKIQSLNILDVGARKVVSKTNLDASGTVSLQQLPKGFYIAVFKDINGKTFTKKFLVK</sequence>
<keyword evidence="5" id="KW-0378">Hydrolase</keyword>
<dbReference type="PANTHER" id="PTHR12147">
    <property type="entry name" value="METALLOPEPTIDASE M28 FAMILY MEMBER"/>
    <property type="match status" value="1"/>
</dbReference>
<name>A0A1W1YAJ3_9FLAO</name>
<evidence type="ECO:0000256" key="6">
    <source>
        <dbReference type="ARBA" id="ARBA00022833"/>
    </source>
</evidence>
<dbReference type="STRING" id="1434700.SAMN06296427_101127"/>
<dbReference type="Proteomes" id="UP000192393">
    <property type="component" value="Unassembled WGS sequence"/>
</dbReference>
<dbReference type="RefSeq" id="WP_084015343.1">
    <property type="nucleotide sequence ID" value="NZ_FWXS01000001.1"/>
</dbReference>
<proteinExistence type="predicted"/>
<keyword evidence="10" id="KW-1185">Reference proteome</keyword>
<evidence type="ECO:0000256" key="2">
    <source>
        <dbReference type="ARBA" id="ARBA00022670"/>
    </source>
</evidence>
<dbReference type="AlphaFoldDB" id="A0A1W1YAJ3"/>